<dbReference type="PANTHER" id="PTHR12981">
    <property type="entry name" value="ZINC FINGER PROTEIN-LIKE 1"/>
    <property type="match status" value="1"/>
</dbReference>
<keyword evidence="9 11" id="KW-0472">Membrane</keyword>
<evidence type="ECO:0000256" key="5">
    <source>
        <dbReference type="ARBA" id="ARBA00022723"/>
    </source>
</evidence>
<dbReference type="GO" id="GO:0005794">
    <property type="term" value="C:Golgi apparatus"/>
    <property type="evidence" value="ECO:0007669"/>
    <property type="project" value="TreeGrafter"/>
</dbReference>
<dbReference type="Pfam" id="PF25993">
    <property type="entry name" value="zf-B_box_ZFPL1"/>
    <property type="match status" value="1"/>
</dbReference>
<feature type="domain" description="ZFPL1-like U-box" evidence="13">
    <location>
        <begin position="62"/>
        <end position="124"/>
    </location>
</feature>
<feature type="compositionally biased region" description="Polar residues" evidence="10">
    <location>
        <begin position="162"/>
        <end position="182"/>
    </location>
</feature>
<dbReference type="PANTHER" id="PTHR12981:SF0">
    <property type="entry name" value="ZINC FINGER PROTEIN-LIKE 1"/>
    <property type="match status" value="1"/>
</dbReference>
<evidence type="ECO:0000259" key="12">
    <source>
        <dbReference type="Pfam" id="PF25993"/>
    </source>
</evidence>
<feature type="region of interest" description="Disordered" evidence="10">
    <location>
        <begin position="142"/>
        <end position="186"/>
    </location>
</feature>
<comment type="subcellular location">
    <subcellularLocation>
        <location evidence="1">Membrane</location>
        <topology evidence="1">Single-pass membrane protein</topology>
    </subcellularLocation>
</comment>
<evidence type="ECO:0000256" key="11">
    <source>
        <dbReference type="SAM" id="Phobius"/>
    </source>
</evidence>
<dbReference type="OrthoDB" id="1916590at2759"/>
<evidence type="ECO:0000256" key="6">
    <source>
        <dbReference type="ARBA" id="ARBA00022771"/>
    </source>
</evidence>
<dbReference type="AlphaFoldDB" id="E4X766"/>
<dbReference type="GO" id="GO:0008270">
    <property type="term" value="F:zinc ion binding"/>
    <property type="evidence" value="ECO:0007669"/>
    <property type="project" value="UniProtKB-KW"/>
</dbReference>
<feature type="domain" description="ZFPL1-like B-box zinc-binding" evidence="12">
    <location>
        <begin position="1"/>
        <end position="46"/>
    </location>
</feature>
<keyword evidence="15" id="KW-1185">Reference proteome</keyword>
<keyword evidence="5" id="KW-0479">Metal-binding</keyword>
<dbReference type="Pfam" id="PF25998">
    <property type="entry name" value="U-box_ZFPL1"/>
    <property type="match status" value="1"/>
</dbReference>
<name>E4X766_OIKDI</name>
<keyword evidence="7" id="KW-0862">Zinc</keyword>
<evidence type="ECO:0000256" key="8">
    <source>
        <dbReference type="ARBA" id="ARBA00022989"/>
    </source>
</evidence>
<dbReference type="InterPro" id="IPR058731">
    <property type="entry name" value="Znf-B_box_ZFPL1-like"/>
</dbReference>
<proteinExistence type="inferred from homology"/>
<keyword evidence="8 11" id="KW-1133">Transmembrane helix</keyword>
<evidence type="ECO:0000256" key="9">
    <source>
        <dbReference type="ARBA" id="ARBA00023136"/>
    </source>
</evidence>
<gene>
    <name evidence="14" type="ORF">GSOID_T00003316001</name>
</gene>
<dbReference type="InterPro" id="IPR058730">
    <property type="entry name" value="U-box_ZFPL1-like"/>
</dbReference>
<evidence type="ECO:0000256" key="4">
    <source>
        <dbReference type="ARBA" id="ARBA00022692"/>
    </source>
</evidence>
<evidence type="ECO:0000313" key="14">
    <source>
        <dbReference type="EMBL" id="CBY07953.1"/>
    </source>
</evidence>
<evidence type="ECO:0000256" key="1">
    <source>
        <dbReference type="ARBA" id="ARBA00004167"/>
    </source>
</evidence>
<sequence length="310" mass="34851">MGLCKCPKRKVTNLFCYKHRVNVCEFCLVQNHTKCVVQSYLNWLKDSDYDSTCAVSGKPLDQIDPVRLLCYHVFDWPALSQKFSAYPANTAPGGFLCPVCSGPVFPENQAGPVADALRERLKQASWARVGLGLPLIPELEEEKEKNNNNSSLNSWDAPETFNPVNNRIATPLSTSTPVSKPDSTGKALGMIESEVTNREKLKRQLDYASKEVAVPVDSEDPDENKYARRKPTGFLAKLIKAHEVHPKYRDDTDITQKTFLMLFMAVIGVFTILYFLTKVGRSRADHDPFLDEINNPNIHNFDIDVNVAEN</sequence>
<dbReference type="GO" id="GO:0016020">
    <property type="term" value="C:membrane"/>
    <property type="evidence" value="ECO:0007669"/>
    <property type="project" value="UniProtKB-SubCell"/>
</dbReference>
<comment type="similarity">
    <text evidence="2">Belongs to the ZFPL1 family.</text>
</comment>
<evidence type="ECO:0000256" key="7">
    <source>
        <dbReference type="ARBA" id="ARBA00022833"/>
    </source>
</evidence>
<dbReference type="Proteomes" id="UP000001307">
    <property type="component" value="Unassembled WGS sequence"/>
</dbReference>
<accession>E4X766</accession>
<reference evidence="14" key="1">
    <citation type="journal article" date="2010" name="Science">
        <title>Plasticity of animal genome architecture unmasked by rapid evolution of a pelagic tunicate.</title>
        <authorList>
            <person name="Denoeud F."/>
            <person name="Henriet S."/>
            <person name="Mungpakdee S."/>
            <person name="Aury J.M."/>
            <person name="Da Silva C."/>
            <person name="Brinkmann H."/>
            <person name="Mikhaleva J."/>
            <person name="Olsen L.C."/>
            <person name="Jubin C."/>
            <person name="Canestro C."/>
            <person name="Bouquet J.M."/>
            <person name="Danks G."/>
            <person name="Poulain J."/>
            <person name="Campsteijn C."/>
            <person name="Adamski M."/>
            <person name="Cross I."/>
            <person name="Yadetie F."/>
            <person name="Muffato M."/>
            <person name="Louis A."/>
            <person name="Butcher S."/>
            <person name="Tsagkogeorga G."/>
            <person name="Konrad A."/>
            <person name="Singh S."/>
            <person name="Jensen M.F."/>
            <person name="Cong E.H."/>
            <person name="Eikeseth-Otteraa H."/>
            <person name="Noel B."/>
            <person name="Anthouard V."/>
            <person name="Porcel B.M."/>
            <person name="Kachouri-Lafond R."/>
            <person name="Nishino A."/>
            <person name="Ugolini M."/>
            <person name="Chourrout P."/>
            <person name="Nishida H."/>
            <person name="Aasland R."/>
            <person name="Huzurbazar S."/>
            <person name="Westhof E."/>
            <person name="Delsuc F."/>
            <person name="Lehrach H."/>
            <person name="Reinhardt R."/>
            <person name="Weissenbach J."/>
            <person name="Roy S.W."/>
            <person name="Artiguenave F."/>
            <person name="Postlethwait J.H."/>
            <person name="Manak J.R."/>
            <person name="Thompson E.M."/>
            <person name="Jaillon O."/>
            <person name="Du Pasquier L."/>
            <person name="Boudinot P."/>
            <person name="Liberles D.A."/>
            <person name="Volff J.N."/>
            <person name="Philippe H."/>
            <person name="Lenhard B."/>
            <person name="Roest Crollius H."/>
            <person name="Wincker P."/>
            <person name="Chourrout D."/>
        </authorList>
    </citation>
    <scope>NUCLEOTIDE SEQUENCE [LARGE SCALE GENOMIC DNA]</scope>
</reference>
<feature type="transmembrane region" description="Helical" evidence="11">
    <location>
        <begin position="259"/>
        <end position="276"/>
    </location>
</feature>
<evidence type="ECO:0000313" key="15">
    <source>
        <dbReference type="Proteomes" id="UP000001307"/>
    </source>
</evidence>
<dbReference type="InParanoid" id="E4X766"/>
<evidence type="ECO:0000256" key="10">
    <source>
        <dbReference type="SAM" id="MobiDB-lite"/>
    </source>
</evidence>
<keyword evidence="6" id="KW-0863">Zinc-finger</keyword>
<evidence type="ECO:0000256" key="2">
    <source>
        <dbReference type="ARBA" id="ARBA00005561"/>
    </source>
</evidence>
<keyword evidence="4 11" id="KW-0812">Transmembrane</keyword>
<dbReference type="SUPFAM" id="SSF57850">
    <property type="entry name" value="RING/U-box"/>
    <property type="match status" value="1"/>
</dbReference>
<evidence type="ECO:0000259" key="13">
    <source>
        <dbReference type="Pfam" id="PF25998"/>
    </source>
</evidence>
<protein>
    <recommendedName>
        <fullName evidence="3">Zinc finger protein-like 1</fullName>
    </recommendedName>
</protein>
<dbReference type="InterPro" id="IPR039043">
    <property type="entry name" value="ZFPL1"/>
</dbReference>
<organism evidence="14">
    <name type="scientific">Oikopleura dioica</name>
    <name type="common">Tunicate</name>
    <dbReference type="NCBI Taxonomy" id="34765"/>
    <lineage>
        <taxon>Eukaryota</taxon>
        <taxon>Metazoa</taxon>
        <taxon>Chordata</taxon>
        <taxon>Tunicata</taxon>
        <taxon>Appendicularia</taxon>
        <taxon>Copelata</taxon>
        <taxon>Oikopleuridae</taxon>
        <taxon>Oikopleura</taxon>
    </lineage>
</organism>
<dbReference type="FunCoup" id="E4X766">
    <property type="interactions" value="552"/>
</dbReference>
<dbReference type="EMBL" id="FN653027">
    <property type="protein sequence ID" value="CBY07953.1"/>
    <property type="molecule type" value="Genomic_DNA"/>
</dbReference>
<evidence type="ECO:0000256" key="3">
    <source>
        <dbReference type="ARBA" id="ARBA00022409"/>
    </source>
</evidence>